<evidence type="ECO:0000313" key="3">
    <source>
        <dbReference type="EMBL" id="MQM15981.1"/>
    </source>
</evidence>
<keyword evidence="2" id="KW-0472">Membrane</keyword>
<keyword evidence="4" id="KW-1185">Reference proteome</keyword>
<evidence type="ECO:0000313" key="4">
    <source>
        <dbReference type="Proteomes" id="UP000652761"/>
    </source>
</evidence>
<sequence>FDTGVVSLRNPTSSPFHSQSLLRQLPKGHISTFAAGRTSPRPHPPPPSPEGGAPNPRMAAINPAKILLVAGTLGMSLGASGLLLYLAAPTLTPGLEKARGESAALAVLFLSFITGEVMAVYAVLLSQGVVPAVSTGLAKKLSWIPPALFLLALAIEVPPDLLVCTPVPMLLRLQIVGGGRAAVGGPRGGEPAGDVQGEADDVGLDEQQQQLP</sequence>
<feature type="transmembrane region" description="Helical" evidence="2">
    <location>
        <begin position="66"/>
        <end position="91"/>
    </location>
</feature>
<feature type="transmembrane region" description="Helical" evidence="2">
    <location>
        <begin position="103"/>
        <end position="123"/>
    </location>
</feature>
<keyword evidence="2" id="KW-1133">Transmembrane helix</keyword>
<feature type="region of interest" description="Disordered" evidence="1">
    <location>
        <begin position="184"/>
        <end position="212"/>
    </location>
</feature>
<dbReference type="EMBL" id="NMUH01006777">
    <property type="protein sequence ID" value="MQM15981.1"/>
    <property type="molecule type" value="Genomic_DNA"/>
</dbReference>
<dbReference type="AlphaFoldDB" id="A0A843X9I9"/>
<organism evidence="3 4">
    <name type="scientific">Colocasia esculenta</name>
    <name type="common">Wild taro</name>
    <name type="synonym">Arum esculentum</name>
    <dbReference type="NCBI Taxonomy" id="4460"/>
    <lineage>
        <taxon>Eukaryota</taxon>
        <taxon>Viridiplantae</taxon>
        <taxon>Streptophyta</taxon>
        <taxon>Embryophyta</taxon>
        <taxon>Tracheophyta</taxon>
        <taxon>Spermatophyta</taxon>
        <taxon>Magnoliopsida</taxon>
        <taxon>Liliopsida</taxon>
        <taxon>Araceae</taxon>
        <taxon>Aroideae</taxon>
        <taxon>Colocasieae</taxon>
        <taxon>Colocasia</taxon>
    </lineage>
</organism>
<comment type="caution">
    <text evidence="3">The sequence shown here is derived from an EMBL/GenBank/DDBJ whole genome shotgun (WGS) entry which is preliminary data.</text>
</comment>
<reference evidence="3" key="1">
    <citation type="submission" date="2017-07" db="EMBL/GenBank/DDBJ databases">
        <title>Taro Niue Genome Assembly and Annotation.</title>
        <authorList>
            <person name="Atibalentja N."/>
            <person name="Keating K."/>
            <person name="Fields C.J."/>
        </authorList>
    </citation>
    <scope>NUCLEOTIDE SEQUENCE</scope>
    <source>
        <strain evidence="3">Niue_2</strain>
        <tissue evidence="3">Leaf</tissue>
    </source>
</reference>
<gene>
    <name evidence="3" type="ORF">Taro_048933</name>
</gene>
<keyword evidence="2" id="KW-0812">Transmembrane</keyword>
<proteinExistence type="predicted"/>
<protein>
    <submittedName>
        <fullName evidence="3">Uncharacterized protein</fullName>
    </submittedName>
</protein>
<feature type="region of interest" description="Disordered" evidence="1">
    <location>
        <begin position="32"/>
        <end position="56"/>
    </location>
</feature>
<evidence type="ECO:0000256" key="1">
    <source>
        <dbReference type="SAM" id="MobiDB-lite"/>
    </source>
</evidence>
<accession>A0A843X9I9</accession>
<feature type="non-terminal residue" evidence="3">
    <location>
        <position position="1"/>
    </location>
</feature>
<evidence type="ECO:0000256" key="2">
    <source>
        <dbReference type="SAM" id="Phobius"/>
    </source>
</evidence>
<name>A0A843X9I9_COLES</name>
<dbReference type="Proteomes" id="UP000652761">
    <property type="component" value="Unassembled WGS sequence"/>
</dbReference>